<proteinExistence type="predicted"/>
<keyword evidence="1" id="KW-0472">Membrane</keyword>
<sequence>MMIQMADGLQLRAHYKSALLICLHIIVCCASLILVTRYGSLFGFAPPKFHIFYDPARLNIAIATVVAFAFVSSVFVFAPFSFGYFVGFYFYTMILDYLWLNSFTDLNYDHRLAGISAAASAIAFLLPALFVSSPIVQKYTLSERTFDQALKLILLLAVATIAVGSFYNFRIVSLDDMYYFRERMRSPTGVNYLVTIVSSGLLPFAFAGFIARKAPWWAAATLLLLAIFYPITLSKLALLTPAWLIATLLLSRIFEARTAVILSLFGPMAAGLVFLLLFKGKLGFFFYTINFRMIAIPSIAMDVYNHFFSRHDLTYFCQISVLKLIMHCPYQDQLSVIMKREYDLGNFNASLFATEGIASIGTLFAPVAAFACGLVVAFSNRLSAGLPPHFVLISGAILPQVLLNVPLSTVLITHGGALLLLLWYITPRTIFEQTLIEKRP</sequence>
<protein>
    <submittedName>
        <fullName evidence="2">Uncharacterized protein</fullName>
    </submittedName>
</protein>
<dbReference type="AlphaFoldDB" id="A0A1M5V7W8"/>
<feature type="transmembrane region" description="Helical" evidence="1">
    <location>
        <begin position="190"/>
        <end position="210"/>
    </location>
</feature>
<keyword evidence="1" id="KW-0812">Transmembrane</keyword>
<feature type="transmembrane region" description="Helical" evidence="1">
    <location>
        <begin position="82"/>
        <end position="100"/>
    </location>
</feature>
<gene>
    <name evidence="2" type="ORF">SAMN05443248_5820</name>
</gene>
<dbReference type="OrthoDB" id="8191324at2"/>
<organism evidence="2 3">
    <name type="scientific">Bradyrhizobium erythrophlei</name>
    <dbReference type="NCBI Taxonomy" id="1437360"/>
    <lineage>
        <taxon>Bacteria</taxon>
        <taxon>Pseudomonadati</taxon>
        <taxon>Pseudomonadota</taxon>
        <taxon>Alphaproteobacteria</taxon>
        <taxon>Hyphomicrobiales</taxon>
        <taxon>Nitrobacteraceae</taxon>
        <taxon>Bradyrhizobium</taxon>
    </lineage>
</organism>
<dbReference type="EMBL" id="LT670817">
    <property type="protein sequence ID" value="SHH71310.1"/>
    <property type="molecule type" value="Genomic_DNA"/>
</dbReference>
<evidence type="ECO:0000313" key="2">
    <source>
        <dbReference type="EMBL" id="SHH71310.1"/>
    </source>
</evidence>
<feature type="transmembrane region" description="Helical" evidence="1">
    <location>
        <begin position="150"/>
        <end position="169"/>
    </location>
</feature>
<feature type="transmembrane region" description="Helical" evidence="1">
    <location>
        <begin position="56"/>
        <end position="76"/>
    </location>
</feature>
<reference evidence="2 3" key="1">
    <citation type="submission" date="2016-11" db="EMBL/GenBank/DDBJ databases">
        <authorList>
            <person name="Jaros S."/>
            <person name="Januszkiewicz K."/>
            <person name="Wedrychowicz H."/>
        </authorList>
    </citation>
    <scope>NUCLEOTIDE SEQUENCE [LARGE SCALE GENOMIC DNA]</scope>
    <source>
        <strain evidence="2 3">GAS138</strain>
    </source>
</reference>
<feature type="transmembrane region" description="Helical" evidence="1">
    <location>
        <begin position="397"/>
        <end position="425"/>
    </location>
</feature>
<evidence type="ECO:0000313" key="3">
    <source>
        <dbReference type="Proteomes" id="UP000189796"/>
    </source>
</evidence>
<feature type="transmembrane region" description="Helical" evidence="1">
    <location>
        <begin position="15"/>
        <end position="35"/>
    </location>
</feature>
<feature type="transmembrane region" description="Helical" evidence="1">
    <location>
        <begin position="284"/>
        <end position="304"/>
    </location>
</feature>
<feature type="transmembrane region" description="Helical" evidence="1">
    <location>
        <begin position="112"/>
        <end position="130"/>
    </location>
</feature>
<feature type="transmembrane region" description="Helical" evidence="1">
    <location>
        <begin position="259"/>
        <end position="278"/>
    </location>
</feature>
<feature type="transmembrane region" description="Helical" evidence="1">
    <location>
        <begin position="216"/>
        <end position="238"/>
    </location>
</feature>
<feature type="transmembrane region" description="Helical" evidence="1">
    <location>
        <begin position="357"/>
        <end position="377"/>
    </location>
</feature>
<keyword evidence="1" id="KW-1133">Transmembrane helix</keyword>
<dbReference type="Proteomes" id="UP000189796">
    <property type="component" value="Chromosome I"/>
</dbReference>
<name>A0A1M5V7W8_9BRAD</name>
<evidence type="ECO:0000256" key="1">
    <source>
        <dbReference type="SAM" id="Phobius"/>
    </source>
</evidence>
<accession>A0A1M5V7W8</accession>